<evidence type="ECO:0000313" key="2">
    <source>
        <dbReference type="EMBL" id="SFJ31303.1"/>
    </source>
</evidence>
<organism evidence="2 3">
    <name type="scientific">Xenorhabdus mauleonii</name>
    <dbReference type="NCBI Taxonomy" id="351675"/>
    <lineage>
        <taxon>Bacteria</taxon>
        <taxon>Pseudomonadati</taxon>
        <taxon>Pseudomonadota</taxon>
        <taxon>Gammaproteobacteria</taxon>
        <taxon>Enterobacterales</taxon>
        <taxon>Morganellaceae</taxon>
        <taxon>Xenorhabdus</taxon>
    </lineage>
</organism>
<evidence type="ECO:0000313" key="4">
    <source>
        <dbReference type="Proteomes" id="UP000224607"/>
    </source>
</evidence>
<reference evidence="3" key="1">
    <citation type="submission" date="2016-10" db="EMBL/GenBank/DDBJ databases">
        <authorList>
            <person name="Varghese N."/>
            <person name="Submissions S."/>
        </authorList>
    </citation>
    <scope>NUCLEOTIDE SEQUENCE [LARGE SCALE GENOMIC DNA]</scope>
    <source>
        <strain evidence="3">DSM 17908</strain>
    </source>
</reference>
<dbReference type="AlphaFoldDB" id="A0A1I3QB05"/>
<dbReference type="Proteomes" id="UP000224607">
    <property type="component" value="Unassembled WGS sequence"/>
</dbReference>
<dbReference type="OrthoDB" id="6441816at2"/>
<proteinExistence type="predicted"/>
<accession>A0A1I3QB05</accession>
<evidence type="ECO:0000313" key="1">
    <source>
        <dbReference type="EMBL" id="PHM40018.1"/>
    </source>
</evidence>
<dbReference type="EMBL" id="NITY01000007">
    <property type="protein sequence ID" value="PHM40018.1"/>
    <property type="molecule type" value="Genomic_DNA"/>
</dbReference>
<name>A0A1I3QB05_9GAMM</name>
<evidence type="ECO:0000313" key="3">
    <source>
        <dbReference type="Proteomes" id="UP000198919"/>
    </source>
</evidence>
<dbReference type="Proteomes" id="UP000198919">
    <property type="component" value="Unassembled WGS sequence"/>
</dbReference>
<gene>
    <name evidence="2" type="ORF">SAMN05421680_107106</name>
    <name evidence="1" type="ORF">Xmau_02202</name>
</gene>
<sequence length="119" mass="13632">MYVARYSQVDVVNTYNTLYLRIYGLDKNNKLKIYTFVPQIPNLLDGVISKSYLLGFIAKYLIQGKESVSSVDFKRHSSLFYTSNNQKSENWEAQIEAILAELDRLGPPKEATDPEYIVG</sequence>
<keyword evidence="4" id="KW-1185">Reference proteome</keyword>
<reference evidence="2" key="2">
    <citation type="submission" date="2016-10" db="EMBL/GenBank/DDBJ databases">
        <authorList>
            <person name="de Groot N.N."/>
        </authorList>
    </citation>
    <scope>NUCLEOTIDE SEQUENCE [LARGE SCALE GENOMIC DNA]</scope>
    <source>
        <strain evidence="2">DSM 17908</strain>
    </source>
</reference>
<dbReference type="EMBL" id="FORG01000007">
    <property type="protein sequence ID" value="SFJ31303.1"/>
    <property type="molecule type" value="Genomic_DNA"/>
</dbReference>
<protein>
    <submittedName>
        <fullName evidence="2">Uncharacterized protein</fullName>
    </submittedName>
</protein>
<dbReference type="RefSeq" id="WP_099139528.1">
    <property type="nucleotide sequence ID" value="NZ_CAWNQB010000067.1"/>
</dbReference>
<dbReference type="STRING" id="351675.SAMN05421680_107106"/>
<reference evidence="1 4" key="3">
    <citation type="journal article" date="2017" name="Nat. Microbiol.">
        <title>Natural product diversity associated with the nematode symbionts Photorhabdus and Xenorhabdus.</title>
        <authorList>
            <person name="Tobias N.J."/>
            <person name="Wolff H."/>
            <person name="Djahanschiri B."/>
            <person name="Grundmann F."/>
            <person name="Kronenwerth M."/>
            <person name="Shi Y.M."/>
            <person name="Simonyi S."/>
            <person name="Grun P."/>
            <person name="Shapiro-Ilan D."/>
            <person name="Pidot S.J."/>
            <person name="Stinear T.P."/>
            <person name="Ebersberger I."/>
            <person name="Bode H.B."/>
        </authorList>
    </citation>
    <scope>NUCLEOTIDE SEQUENCE [LARGE SCALE GENOMIC DNA]</scope>
    <source>
        <strain evidence="1 4">DSM 17908</strain>
    </source>
</reference>